<dbReference type="GO" id="GO:0046872">
    <property type="term" value="F:metal ion binding"/>
    <property type="evidence" value="ECO:0007669"/>
    <property type="project" value="UniProtKB-UniRule"/>
</dbReference>
<evidence type="ECO:0000256" key="3">
    <source>
        <dbReference type="ARBA" id="ARBA00006001"/>
    </source>
</evidence>
<dbReference type="Pfam" id="PF03853">
    <property type="entry name" value="YjeF_N"/>
    <property type="match status" value="1"/>
</dbReference>
<evidence type="ECO:0000256" key="6">
    <source>
        <dbReference type="ARBA" id="ARBA00022741"/>
    </source>
</evidence>
<dbReference type="PANTHER" id="PTHR12592">
    <property type="entry name" value="ATP-DEPENDENT (S)-NAD(P)H-HYDRATE DEHYDRATASE FAMILY MEMBER"/>
    <property type="match status" value="1"/>
</dbReference>
<evidence type="ECO:0000256" key="2">
    <source>
        <dbReference type="ARBA" id="ARBA00000909"/>
    </source>
</evidence>
<dbReference type="GO" id="GO:0052856">
    <property type="term" value="F:NAD(P)HX epimerase activity"/>
    <property type="evidence" value="ECO:0007669"/>
    <property type="project" value="UniProtKB-UniRule"/>
</dbReference>
<dbReference type="GO" id="GO:0110051">
    <property type="term" value="P:metabolite repair"/>
    <property type="evidence" value="ECO:0007669"/>
    <property type="project" value="TreeGrafter"/>
</dbReference>
<feature type="binding site" evidence="17">
    <location>
        <position position="353"/>
    </location>
    <ligand>
        <name>(6S)-NADPHX</name>
        <dbReference type="ChEBI" id="CHEBI:64076"/>
    </ligand>
</feature>
<evidence type="ECO:0000256" key="13">
    <source>
        <dbReference type="ARBA" id="ARBA00023268"/>
    </source>
</evidence>
<dbReference type="GO" id="GO:0005524">
    <property type="term" value="F:ATP binding"/>
    <property type="evidence" value="ECO:0007669"/>
    <property type="project" value="UniProtKB-UniRule"/>
</dbReference>
<comment type="similarity">
    <text evidence="17">Belongs to the NnrD/CARKD family.</text>
</comment>
<dbReference type="GO" id="GO:0052855">
    <property type="term" value="F:ADP-dependent NAD(P)H-hydrate dehydratase activity"/>
    <property type="evidence" value="ECO:0007669"/>
    <property type="project" value="UniProtKB-UniRule"/>
</dbReference>
<comment type="similarity">
    <text evidence="4 19">In the C-terminal section; belongs to the NnrD/CARKD family.</text>
</comment>
<keyword evidence="11 18" id="KW-0413">Isomerase</keyword>
<comment type="similarity">
    <text evidence="18">Belongs to the NnrE/AIBP family.</text>
</comment>
<dbReference type="Gene3D" id="3.40.50.10260">
    <property type="entry name" value="YjeF N-terminal domain"/>
    <property type="match status" value="1"/>
</dbReference>
<evidence type="ECO:0000256" key="16">
    <source>
        <dbReference type="ARBA" id="ARBA00049209"/>
    </source>
</evidence>
<comment type="subunit">
    <text evidence="17">Homotetramer.</text>
</comment>
<dbReference type="PROSITE" id="PS01050">
    <property type="entry name" value="YJEF_C_2"/>
    <property type="match status" value="1"/>
</dbReference>
<dbReference type="RefSeq" id="WP_010666851.1">
    <property type="nucleotide sequence ID" value="NZ_AP023410.1"/>
</dbReference>
<keyword evidence="23" id="KW-1185">Reference proteome</keyword>
<keyword evidence="6 17" id="KW-0547">Nucleotide-binding</keyword>
<evidence type="ECO:0000256" key="9">
    <source>
        <dbReference type="ARBA" id="ARBA00022958"/>
    </source>
</evidence>
<dbReference type="NCBIfam" id="TIGR00197">
    <property type="entry name" value="yjeF_nterm"/>
    <property type="match status" value="1"/>
</dbReference>
<keyword evidence="9 18" id="KW-0630">Potassium</keyword>
<feature type="binding site" evidence="17">
    <location>
        <begin position="386"/>
        <end position="390"/>
    </location>
    <ligand>
        <name>AMP</name>
        <dbReference type="ChEBI" id="CHEBI:456215"/>
    </ligand>
</feature>
<keyword evidence="5 18" id="KW-0479">Metal-binding</keyword>
<evidence type="ECO:0000259" key="21">
    <source>
        <dbReference type="PROSITE" id="PS51385"/>
    </source>
</evidence>
<evidence type="ECO:0000256" key="4">
    <source>
        <dbReference type="ARBA" id="ARBA00009524"/>
    </source>
</evidence>
<feature type="binding site" evidence="17">
    <location>
        <position position="415"/>
    </location>
    <ligand>
        <name>AMP</name>
        <dbReference type="ChEBI" id="CHEBI:456215"/>
    </ligand>
</feature>
<accession>A0AB33IHU6</accession>
<comment type="catalytic activity">
    <reaction evidence="16 17 19">
        <text>(6S)-NADPHX + ADP = AMP + phosphate + NADPH + H(+)</text>
        <dbReference type="Rhea" id="RHEA:32235"/>
        <dbReference type="ChEBI" id="CHEBI:15378"/>
        <dbReference type="ChEBI" id="CHEBI:43474"/>
        <dbReference type="ChEBI" id="CHEBI:57783"/>
        <dbReference type="ChEBI" id="CHEBI:64076"/>
        <dbReference type="ChEBI" id="CHEBI:456215"/>
        <dbReference type="ChEBI" id="CHEBI:456216"/>
        <dbReference type="EC" id="4.2.1.136"/>
    </reaction>
</comment>
<comment type="catalytic activity">
    <reaction evidence="2 18 19">
        <text>(6R)-NADPHX = (6S)-NADPHX</text>
        <dbReference type="Rhea" id="RHEA:32227"/>
        <dbReference type="ChEBI" id="CHEBI:64076"/>
        <dbReference type="ChEBI" id="CHEBI:64077"/>
        <dbReference type="EC" id="5.1.99.6"/>
    </reaction>
</comment>
<evidence type="ECO:0000256" key="18">
    <source>
        <dbReference type="HAMAP-Rule" id="MF_01966"/>
    </source>
</evidence>
<dbReference type="CDD" id="cd01171">
    <property type="entry name" value="YXKO-related"/>
    <property type="match status" value="1"/>
</dbReference>
<dbReference type="EC" id="4.2.1.136" evidence="19"/>
<gene>
    <name evidence="18" type="primary">nnrE</name>
    <name evidence="17" type="synonym">nnrD</name>
    <name evidence="22" type="ORF">EMQ_1173</name>
</gene>
<comment type="catalytic activity">
    <reaction evidence="15 17 19">
        <text>(6S)-NADHX + ADP = AMP + phosphate + NADH + H(+)</text>
        <dbReference type="Rhea" id="RHEA:32223"/>
        <dbReference type="ChEBI" id="CHEBI:15378"/>
        <dbReference type="ChEBI" id="CHEBI:43474"/>
        <dbReference type="ChEBI" id="CHEBI:57945"/>
        <dbReference type="ChEBI" id="CHEBI:64074"/>
        <dbReference type="ChEBI" id="CHEBI:456215"/>
        <dbReference type="ChEBI" id="CHEBI:456216"/>
        <dbReference type="EC" id="4.2.1.136"/>
    </reaction>
</comment>
<keyword evidence="7 17" id="KW-0067">ATP-binding</keyword>
<evidence type="ECO:0000313" key="23">
    <source>
        <dbReference type="Proteomes" id="UP000516424"/>
    </source>
</evidence>
<dbReference type="SUPFAM" id="SSF64153">
    <property type="entry name" value="YjeF N-terminal domain-like"/>
    <property type="match status" value="1"/>
</dbReference>
<dbReference type="InterPro" id="IPR036652">
    <property type="entry name" value="YjeF_N_dom_sf"/>
</dbReference>
<evidence type="ECO:0000256" key="11">
    <source>
        <dbReference type="ARBA" id="ARBA00023235"/>
    </source>
</evidence>
<keyword evidence="13" id="KW-0511">Multifunctional enzyme</keyword>
<feature type="binding site" evidence="17">
    <location>
        <position position="307"/>
    </location>
    <ligand>
        <name>(6S)-NADPHX</name>
        <dbReference type="ChEBI" id="CHEBI:64076"/>
    </ligand>
</feature>
<feature type="binding site" evidence="17">
    <location>
        <position position="416"/>
    </location>
    <ligand>
        <name>(6S)-NADPHX</name>
        <dbReference type="ChEBI" id="CHEBI:64076"/>
    </ligand>
</feature>
<feature type="domain" description="YjeF N-terminal" evidence="21">
    <location>
        <begin position="11"/>
        <end position="207"/>
    </location>
</feature>
<dbReference type="HAMAP" id="MF_01965">
    <property type="entry name" value="NADHX_dehydratase"/>
    <property type="match status" value="1"/>
</dbReference>
<comment type="function">
    <text evidence="14 19">Bifunctional enzyme that catalyzes the epimerization of the S- and R-forms of NAD(P)HX and the dehydration of the S-form of NAD(P)HX at the expense of ADP, which is converted to AMP. This allows the repair of both epimers of NAD(P)HX, a damaged form of NAD(P)H that is a result of enzymatic or heat-dependent hydration.</text>
</comment>
<feature type="binding site" evidence="18">
    <location>
        <position position="150"/>
    </location>
    <ligand>
        <name>(6S)-NADPHX</name>
        <dbReference type="ChEBI" id="CHEBI:64076"/>
    </ligand>
</feature>
<dbReference type="Gene3D" id="3.40.1190.20">
    <property type="match status" value="1"/>
</dbReference>
<keyword evidence="12 17" id="KW-0456">Lyase</keyword>
<comment type="cofactor">
    <cofactor evidence="18 19">
        <name>K(+)</name>
        <dbReference type="ChEBI" id="CHEBI:29103"/>
    </cofactor>
    <text evidence="18 19">Binds 1 potassium ion per subunit.</text>
</comment>
<evidence type="ECO:0000256" key="1">
    <source>
        <dbReference type="ARBA" id="ARBA00000013"/>
    </source>
</evidence>
<evidence type="ECO:0000259" key="20">
    <source>
        <dbReference type="PROSITE" id="PS51383"/>
    </source>
</evidence>
<dbReference type="InterPro" id="IPR017953">
    <property type="entry name" value="Carbohydrate_kinase_pred_CS"/>
</dbReference>
<evidence type="ECO:0000256" key="15">
    <source>
        <dbReference type="ARBA" id="ARBA00048238"/>
    </source>
</evidence>
<keyword evidence="10 17" id="KW-0520">NAD</keyword>
<feature type="binding site" evidence="18">
    <location>
        <begin position="61"/>
        <end position="65"/>
    </location>
    <ligand>
        <name>(6S)-NADPHX</name>
        <dbReference type="ChEBI" id="CHEBI:64076"/>
    </ligand>
</feature>
<comment type="function">
    <text evidence="18">Catalyzes the epimerization of the S- and R-forms of NAD(P)HX, a damaged form of NAD(P)H that is a result of enzymatic or heat-dependent hydration. This is a prerequisite for the S-specific NAD(P)H-hydrate dehydratase to allow the repair of both epimers of NAD(P)HX.</text>
</comment>
<dbReference type="SUPFAM" id="SSF53613">
    <property type="entry name" value="Ribokinase-like"/>
    <property type="match status" value="1"/>
</dbReference>
<evidence type="ECO:0000256" key="8">
    <source>
        <dbReference type="ARBA" id="ARBA00022857"/>
    </source>
</evidence>
<dbReference type="HAMAP" id="MF_01966">
    <property type="entry name" value="NADHX_epimerase"/>
    <property type="match status" value="1"/>
</dbReference>
<dbReference type="Pfam" id="PF01256">
    <property type="entry name" value="Carb_kinase"/>
    <property type="match status" value="1"/>
</dbReference>
<dbReference type="EMBL" id="AP023410">
    <property type="protein sequence ID" value="BCK75567.1"/>
    <property type="molecule type" value="Genomic_DNA"/>
</dbReference>
<evidence type="ECO:0000313" key="22">
    <source>
        <dbReference type="EMBL" id="BCK75567.1"/>
    </source>
</evidence>
<organism evidence="22 23">
    <name type="scientific">Acetobacter aceti NBRC 14818</name>
    <dbReference type="NCBI Taxonomy" id="887700"/>
    <lineage>
        <taxon>Bacteria</taxon>
        <taxon>Pseudomonadati</taxon>
        <taxon>Pseudomonadota</taxon>
        <taxon>Alphaproteobacteria</taxon>
        <taxon>Acetobacterales</taxon>
        <taxon>Acetobacteraceae</taxon>
        <taxon>Acetobacter</taxon>
        <taxon>Acetobacter subgen. Acetobacter</taxon>
    </lineage>
</organism>
<feature type="binding site" evidence="18">
    <location>
        <position position="121"/>
    </location>
    <ligand>
        <name>K(+)</name>
        <dbReference type="ChEBI" id="CHEBI:29103"/>
    </ligand>
</feature>
<feature type="binding site" evidence="17">
    <location>
        <position position="249"/>
    </location>
    <ligand>
        <name>(6S)-NADPHX</name>
        <dbReference type="ChEBI" id="CHEBI:64076"/>
    </ligand>
</feature>
<dbReference type="PANTHER" id="PTHR12592:SF0">
    <property type="entry name" value="ATP-DEPENDENT (S)-NAD(P)H-HYDRATE DEHYDRATASE"/>
    <property type="match status" value="1"/>
</dbReference>
<dbReference type="InterPro" id="IPR030677">
    <property type="entry name" value="Nnr"/>
</dbReference>
<dbReference type="InterPro" id="IPR004443">
    <property type="entry name" value="YjeF_N_dom"/>
</dbReference>
<keyword evidence="8 17" id="KW-0521">NADP</keyword>
<feature type="binding site" evidence="18">
    <location>
        <position position="62"/>
    </location>
    <ligand>
        <name>K(+)</name>
        <dbReference type="ChEBI" id="CHEBI:29103"/>
    </ligand>
</feature>
<evidence type="ECO:0000256" key="19">
    <source>
        <dbReference type="PIRNR" id="PIRNR017184"/>
    </source>
</evidence>
<dbReference type="InterPro" id="IPR029056">
    <property type="entry name" value="Ribokinase-like"/>
</dbReference>
<comment type="caution">
    <text evidence="18">Lacks conserved residue(s) required for the propagation of feature annotation.</text>
</comment>
<dbReference type="AlphaFoldDB" id="A0AB33IHU6"/>
<name>A0AB33IHU6_ACEAC</name>
<evidence type="ECO:0000256" key="14">
    <source>
        <dbReference type="ARBA" id="ARBA00025153"/>
    </source>
</evidence>
<dbReference type="InterPro" id="IPR000631">
    <property type="entry name" value="CARKD"/>
</dbReference>
<evidence type="ECO:0000256" key="12">
    <source>
        <dbReference type="ARBA" id="ARBA00023239"/>
    </source>
</evidence>
<comment type="cofactor">
    <cofactor evidence="17">
        <name>Mg(2+)</name>
        <dbReference type="ChEBI" id="CHEBI:18420"/>
    </cofactor>
</comment>
<dbReference type="GO" id="GO:0046496">
    <property type="term" value="P:nicotinamide nucleotide metabolic process"/>
    <property type="evidence" value="ECO:0007669"/>
    <property type="project" value="UniProtKB-UniRule"/>
</dbReference>
<dbReference type="NCBIfam" id="TIGR00196">
    <property type="entry name" value="yjeF_cterm"/>
    <property type="match status" value="1"/>
</dbReference>
<sequence>MSGQPDRFAVLSPKEMGSIDHIASRTILVATLMENAGRAVALAIKHFTKPCRVLVLCGPGNNGGDGYVAARHLAGMGWPVAVAALAEPREGSDAASVAARFHGPRVPFSPEEAARVDLVIDAVFGAGLSRDVQEPVPSVLAAAKRVVAIDMPSGIDGATGLVRGYARAADLTVTFFRAKPGHLLLPGREYLGQFEVRDIGIPAETLKEITVTTWQNEPGLWKLPVLGLEAHKYSRGVVSLSAGEAMPGAARLAAASARRTGAGLVRIAAGKAAPAFRLGEPGLIIDEEPLADLLKDHRRRTWICGPGLLPEEVEQVFPQLVAEDRQILADAGAFSWAAGAPDRLRGAAVLTPHGGEFARVFGAPGSDPLAAVRAAAKQVNAVVVLKGATSVIASPDGKVALNTHATSALGTAGSGDTLTGIIGALLAAGMEPWDAACAGVWLHGEAALQAGNWLVAEDLDRYLGKARDKATRLQTEQ</sequence>
<proteinExistence type="inferred from homology"/>
<evidence type="ECO:0000256" key="7">
    <source>
        <dbReference type="ARBA" id="ARBA00022840"/>
    </source>
</evidence>
<feature type="binding site" evidence="18">
    <location>
        <position position="153"/>
    </location>
    <ligand>
        <name>K(+)</name>
        <dbReference type="ChEBI" id="CHEBI:29103"/>
    </ligand>
</feature>
<evidence type="ECO:0000256" key="5">
    <source>
        <dbReference type="ARBA" id="ARBA00022723"/>
    </source>
</evidence>
<dbReference type="EC" id="5.1.99.6" evidence="19"/>
<reference evidence="22 23" key="1">
    <citation type="journal article" date="2011" name="Microbiology">
        <title>Transcriptome response to different carbon sources in Acetobacter aceti.</title>
        <authorList>
            <person name="Sakurai K."/>
            <person name="Arai H."/>
            <person name="Ishii M."/>
            <person name="Igarashi Y."/>
        </authorList>
    </citation>
    <scope>NUCLEOTIDE SEQUENCE [LARGE SCALE GENOMIC DNA]</scope>
    <source>
        <strain evidence="22 23">NBRC 14818</strain>
    </source>
</reference>
<dbReference type="PIRSF" id="PIRSF017184">
    <property type="entry name" value="Nnr"/>
    <property type="match status" value="1"/>
</dbReference>
<comment type="function">
    <text evidence="17">Catalyzes the dehydration of the S-form of NAD(P)HX at the expense of ADP, which is converted to AMP. Together with NAD(P)HX epimerase, which catalyzes the epimerization of the S- and R-forms, the enzyme allows the repair of both epimers of NAD(P)HX, a damaged form of NAD(P)H that is a result of enzymatic or heat-dependent hydration.</text>
</comment>
<comment type="similarity">
    <text evidence="3 19">In the N-terminal section; belongs to the NnrE/AIBP family.</text>
</comment>
<dbReference type="PROSITE" id="PS51385">
    <property type="entry name" value="YJEF_N"/>
    <property type="match status" value="1"/>
</dbReference>
<dbReference type="Proteomes" id="UP000516424">
    <property type="component" value="Chromosome"/>
</dbReference>
<comment type="catalytic activity">
    <reaction evidence="1 18 19">
        <text>(6R)-NADHX = (6S)-NADHX</text>
        <dbReference type="Rhea" id="RHEA:32215"/>
        <dbReference type="ChEBI" id="CHEBI:64074"/>
        <dbReference type="ChEBI" id="CHEBI:64075"/>
        <dbReference type="EC" id="5.1.99.6"/>
    </reaction>
</comment>
<evidence type="ECO:0000256" key="10">
    <source>
        <dbReference type="ARBA" id="ARBA00023027"/>
    </source>
</evidence>
<evidence type="ECO:0000256" key="17">
    <source>
        <dbReference type="HAMAP-Rule" id="MF_01965"/>
    </source>
</evidence>
<feature type="domain" description="YjeF C-terminal" evidence="20">
    <location>
        <begin position="215"/>
        <end position="470"/>
    </location>
</feature>
<protein>
    <recommendedName>
        <fullName evidence="19">Bifunctional NAD(P)H-hydrate repair enzyme</fullName>
    </recommendedName>
    <alternativeName>
        <fullName evidence="19">Nicotinamide nucleotide repair protein</fullName>
    </alternativeName>
    <domain>
        <recommendedName>
            <fullName evidence="19">ADP-dependent (S)-NAD(P)H-hydrate dehydratase</fullName>
            <ecNumber evidence="19">4.2.1.136</ecNumber>
        </recommendedName>
        <alternativeName>
            <fullName evidence="19">ADP-dependent NAD(P)HX dehydratase</fullName>
        </alternativeName>
    </domain>
    <domain>
        <recommendedName>
            <fullName evidence="19">NAD(P)H-hydrate epimerase</fullName>
            <ecNumber evidence="19">5.1.99.6</ecNumber>
        </recommendedName>
    </domain>
</protein>
<feature type="binding site" evidence="18">
    <location>
        <begin position="125"/>
        <end position="131"/>
    </location>
    <ligand>
        <name>(6S)-NADPHX</name>
        <dbReference type="ChEBI" id="CHEBI:64076"/>
    </ligand>
</feature>
<dbReference type="PROSITE" id="PS51383">
    <property type="entry name" value="YJEF_C_3"/>
    <property type="match status" value="1"/>
</dbReference>